<comment type="caution">
    <text evidence="1">The sequence shown here is derived from an EMBL/GenBank/DDBJ whole genome shotgun (WGS) entry which is preliminary data.</text>
</comment>
<evidence type="ECO:0000313" key="1">
    <source>
        <dbReference type="EMBL" id="CAJ2642268.1"/>
    </source>
</evidence>
<protein>
    <submittedName>
        <fullName evidence="1">Uncharacterized protein</fullName>
    </submittedName>
</protein>
<accession>A0ACB0JE81</accession>
<keyword evidence="2" id="KW-1185">Reference proteome</keyword>
<dbReference type="EMBL" id="CASHSV030000024">
    <property type="protein sequence ID" value="CAJ2642268.1"/>
    <property type="molecule type" value="Genomic_DNA"/>
</dbReference>
<gene>
    <name evidence="1" type="ORF">MILVUS5_LOCUS11754</name>
</gene>
<sequence>MLLYFHSLFFKKQDPGDIDRVSFQNSSPNKWVKAFSEIISYTAPSKSSSQAESITNSSISSSGSVDNLSNRNSASEAIRISLSSVVSSSSQGSCHEDIDALGDVFIWGEGINDGILGGGLHRVGNLSISEMDAFLPKALESKVVLDVHSIGCGYKHAAYYIHFTILIIFIYICCIF</sequence>
<proteinExistence type="predicted"/>
<dbReference type="Proteomes" id="UP001177021">
    <property type="component" value="Unassembled WGS sequence"/>
</dbReference>
<organism evidence="1 2">
    <name type="scientific">Trifolium pratense</name>
    <name type="common">Red clover</name>
    <dbReference type="NCBI Taxonomy" id="57577"/>
    <lineage>
        <taxon>Eukaryota</taxon>
        <taxon>Viridiplantae</taxon>
        <taxon>Streptophyta</taxon>
        <taxon>Embryophyta</taxon>
        <taxon>Tracheophyta</taxon>
        <taxon>Spermatophyta</taxon>
        <taxon>Magnoliopsida</taxon>
        <taxon>eudicotyledons</taxon>
        <taxon>Gunneridae</taxon>
        <taxon>Pentapetalae</taxon>
        <taxon>rosids</taxon>
        <taxon>fabids</taxon>
        <taxon>Fabales</taxon>
        <taxon>Fabaceae</taxon>
        <taxon>Papilionoideae</taxon>
        <taxon>50 kb inversion clade</taxon>
        <taxon>NPAAA clade</taxon>
        <taxon>Hologalegina</taxon>
        <taxon>IRL clade</taxon>
        <taxon>Trifolieae</taxon>
        <taxon>Trifolium</taxon>
    </lineage>
</organism>
<name>A0ACB0JE81_TRIPR</name>
<reference evidence="1" key="1">
    <citation type="submission" date="2023-10" db="EMBL/GenBank/DDBJ databases">
        <authorList>
            <person name="Rodriguez Cubillos JULIANA M."/>
            <person name="De Vega J."/>
        </authorList>
    </citation>
    <scope>NUCLEOTIDE SEQUENCE</scope>
</reference>
<evidence type="ECO:0000313" key="2">
    <source>
        <dbReference type="Proteomes" id="UP001177021"/>
    </source>
</evidence>